<feature type="transmembrane region" description="Helical" evidence="2">
    <location>
        <begin position="48"/>
        <end position="73"/>
    </location>
</feature>
<keyword evidence="2" id="KW-0472">Membrane</keyword>
<keyword evidence="2" id="KW-1133">Transmembrane helix</keyword>
<sequence length="103" mass="11677">MLKRFSSIRTCLLVVLMLGLFSFPPVINQASACPMCKQLNETDDNKPQAYMYSITFMLAMPAILFSGFGIVFYKMNRREQEALLENENSQNPHVPNVDPGLND</sequence>
<keyword evidence="2" id="KW-0812">Transmembrane</keyword>
<dbReference type="AlphaFoldDB" id="A0A517WUI1"/>
<keyword evidence="4" id="KW-1185">Reference proteome</keyword>
<dbReference type="OrthoDB" id="290599at2"/>
<name>A0A517WUI1_9PLAN</name>
<evidence type="ECO:0000256" key="2">
    <source>
        <dbReference type="SAM" id="Phobius"/>
    </source>
</evidence>
<reference evidence="3 4" key="1">
    <citation type="submission" date="2019-03" db="EMBL/GenBank/DDBJ databases">
        <title>Deep-cultivation of Planctomycetes and their phenomic and genomic characterization uncovers novel biology.</title>
        <authorList>
            <person name="Wiegand S."/>
            <person name="Jogler M."/>
            <person name="Boedeker C."/>
            <person name="Pinto D."/>
            <person name="Vollmers J."/>
            <person name="Rivas-Marin E."/>
            <person name="Kohn T."/>
            <person name="Peeters S.H."/>
            <person name="Heuer A."/>
            <person name="Rast P."/>
            <person name="Oberbeckmann S."/>
            <person name="Bunk B."/>
            <person name="Jeske O."/>
            <person name="Meyerdierks A."/>
            <person name="Storesund J.E."/>
            <person name="Kallscheuer N."/>
            <person name="Luecker S."/>
            <person name="Lage O.M."/>
            <person name="Pohl T."/>
            <person name="Merkel B.J."/>
            <person name="Hornburger P."/>
            <person name="Mueller R.-W."/>
            <person name="Bruemmer F."/>
            <person name="Labrenz M."/>
            <person name="Spormann A.M."/>
            <person name="Op den Camp H."/>
            <person name="Overmann J."/>
            <person name="Amann R."/>
            <person name="Jetten M.S.M."/>
            <person name="Mascher T."/>
            <person name="Medema M.H."/>
            <person name="Devos D.P."/>
            <person name="Kaster A.-K."/>
            <person name="Ovreas L."/>
            <person name="Rohde M."/>
            <person name="Galperin M.Y."/>
            <person name="Jogler C."/>
        </authorList>
    </citation>
    <scope>NUCLEOTIDE SEQUENCE [LARGE SCALE GENOMIC DNA]</scope>
    <source>
        <strain evidence="3 4">V202</strain>
    </source>
</reference>
<evidence type="ECO:0000313" key="3">
    <source>
        <dbReference type="EMBL" id="QDU08882.1"/>
    </source>
</evidence>
<proteinExistence type="predicted"/>
<accession>A0A517WUI1</accession>
<feature type="region of interest" description="Disordered" evidence="1">
    <location>
        <begin position="83"/>
        <end position="103"/>
    </location>
</feature>
<protein>
    <submittedName>
        <fullName evidence="3">Uncharacterized protein</fullName>
    </submittedName>
</protein>
<evidence type="ECO:0000313" key="4">
    <source>
        <dbReference type="Proteomes" id="UP000318384"/>
    </source>
</evidence>
<organism evidence="3 4">
    <name type="scientific">Gimesia aquarii</name>
    <dbReference type="NCBI Taxonomy" id="2527964"/>
    <lineage>
        <taxon>Bacteria</taxon>
        <taxon>Pseudomonadati</taxon>
        <taxon>Planctomycetota</taxon>
        <taxon>Planctomycetia</taxon>
        <taxon>Planctomycetales</taxon>
        <taxon>Planctomycetaceae</taxon>
        <taxon>Gimesia</taxon>
    </lineage>
</organism>
<gene>
    <name evidence="3" type="ORF">V202x_22520</name>
</gene>
<dbReference type="RefSeq" id="WP_145174251.1">
    <property type="nucleotide sequence ID" value="NZ_CP037422.1"/>
</dbReference>
<dbReference type="EMBL" id="CP037422">
    <property type="protein sequence ID" value="QDU08882.1"/>
    <property type="molecule type" value="Genomic_DNA"/>
</dbReference>
<dbReference type="Proteomes" id="UP000318384">
    <property type="component" value="Chromosome"/>
</dbReference>
<evidence type="ECO:0000256" key="1">
    <source>
        <dbReference type="SAM" id="MobiDB-lite"/>
    </source>
</evidence>